<dbReference type="CDD" id="cd07023">
    <property type="entry name" value="S49_Sppa_N_C"/>
    <property type="match status" value="1"/>
</dbReference>
<evidence type="ECO:0000256" key="1">
    <source>
        <dbReference type="ARBA" id="ARBA00004370"/>
    </source>
</evidence>
<feature type="active site" description="Nucleophile" evidence="7">
    <location>
        <position position="380"/>
    </location>
</feature>
<keyword evidence="6" id="KW-0472">Membrane</keyword>
<keyword evidence="3 9" id="KW-0645">Protease</keyword>
<evidence type="ECO:0000256" key="7">
    <source>
        <dbReference type="PIRSR" id="PIRSR001217-1"/>
    </source>
</evidence>
<reference evidence="9 10" key="1">
    <citation type="journal article" date="2019" name="Sci. Rep.">
        <title>Extended insight into the Mycobacterium chelonae-abscessus complex through whole genome sequencing of Mycobacterium salmoniphilum outbreak and Mycobacterium salmoniphilum-like strains.</title>
        <authorList>
            <person name="Behra P.R.K."/>
            <person name="Das S."/>
            <person name="Pettersson B.M.F."/>
            <person name="Shirreff L."/>
            <person name="DuCote T."/>
            <person name="Jacobsson K.G."/>
            <person name="Ennis D.G."/>
            <person name="Kirsebom L.A."/>
        </authorList>
    </citation>
    <scope>NUCLEOTIDE SEQUENCE [LARGE SCALE GENOMIC DNA]</scope>
    <source>
        <strain evidence="9 10">CCUG 60884</strain>
    </source>
</reference>
<organism evidence="9 10">
    <name type="scientific">Mycobacteroides salmoniphilum</name>
    <dbReference type="NCBI Taxonomy" id="404941"/>
    <lineage>
        <taxon>Bacteria</taxon>
        <taxon>Bacillati</taxon>
        <taxon>Actinomycetota</taxon>
        <taxon>Actinomycetes</taxon>
        <taxon>Mycobacteriales</taxon>
        <taxon>Mycobacteriaceae</taxon>
        <taxon>Mycobacteroides</taxon>
    </lineage>
</organism>
<dbReference type="SUPFAM" id="SSF52096">
    <property type="entry name" value="ClpP/crotonase"/>
    <property type="match status" value="2"/>
</dbReference>
<dbReference type="RefSeq" id="WP_134081754.1">
    <property type="nucleotide sequence ID" value="NZ_PECL01000006.1"/>
</dbReference>
<dbReference type="InterPro" id="IPR029045">
    <property type="entry name" value="ClpP/crotonase-like_dom_sf"/>
</dbReference>
<dbReference type="GO" id="GO:0016020">
    <property type="term" value="C:membrane"/>
    <property type="evidence" value="ECO:0007669"/>
    <property type="project" value="UniProtKB-SubCell"/>
</dbReference>
<evidence type="ECO:0000256" key="6">
    <source>
        <dbReference type="ARBA" id="ARBA00023136"/>
    </source>
</evidence>
<dbReference type="Proteomes" id="UP000294604">
    <property type="component" value="Unassembled WGS sequence"/>
</dbReference>
<dbReference type="CDD" id="cd07018">
    <property type="entry name" value="S49_SppA_67K_type"/>
    <property type="match status" value="1"/>
</dbReference>
<comment type="similarity">
    <text evidence="2">Belongs to the peptidase S49 family.</text>
</comment>
<keyword evidence="5" id="KW-0720">Serine protease</keyword>
<evidence type="ECO:0000256" key="5">
    <source>
        <dbReference type="ARBA" id="ARBA00022825"/>
    </source>
</evidence>
<gene>
    <name evidence="9" type="primary">sppA</name>
    <name evidence="9" type="ORF">CCUG60884_00772</name>
</gene>
<evidence type="ECO:0000259" key="8">
    <source>
        <dbReference type="Pfam" id="PF01343"/>
    </source>
</evidence>
<feature type="active site" description="Proton donor/acceptor" evidence="7">
    <location>
        <position position="172"/>
    </location>
</feature>
<dbReference type="EMBL" id="PECL01000006">
    <property type="protein sequence ID" value="TEA08291.1"/>
    <property type="molecule type" value="Genomic_DNA"/>
</dbReference>
<keyword evidence="4 9" id="KW-0378">Hydrolase</keyword>
<dbReference type="PANTHER" id="PTHR33209:SF1">
    <property type="entry name" value="PEPTIDASE S49 DOMAIN-CONTAINING PROTEIN"/>
    <property type="match status" value="1"/>
</dbReference>
<evidence type="ECO:0000313" key="10">
    <source>
        <dbReference type="Proteomes" id="UP000294604"/>
    </source>
</evidence>
<feature type="domain" description="Peptidase S49" evidence="8">
    <location>
        <begin position="363"/>
        <end position="514"/>
    </location>
</feature>
<dbReference type="NCBIfam" id="TIGR00706">
    <property type="entry name" value="SppA_dom"/>
    <property type="match status" value="1"/>
</dbReference>
<feature type="domain" description="Peptidase S49" evidence="8">
    <location>
        <begin position="104"/>
        <end position="256"/>
    </location>
</feature>
<dbReference type="InterPro" id="IPR047217">
    <property type="entry name" value="S49_SppA_67K_type_N"/>
</dbReference>
<accession>A0A4R8SZ58</accession>
<dbReference type="InterPro" id="IPR004634">
    <property type="entry name" value="Pept_S49_pIV"/>
</dbReference>
<name>A0A4R8SZ58_9MYCO</name>
<protein>
    <submittedName>
        <fullName evidence="9">Protease 4</fullName>
        <ecNumber evidence="9">3.4.21.-</ecNumber>
    </submittedName>
</protein>
<dbReference type="Pfam" id="PF01343">
    <property type="entry name" value="Peptidase_S49"/>
    <property type="match status" value="2"/>
</dbReference>
<evidence type="ECO:0000256" key="3">
    <source>
        <dbReference type="ARBA" id="ARBA00022670"/>
    </source>
</evidence>
<dbReference type="AlphaFoldDB" id="A0A4R8SZ58"/>
<comment type="subcellular location">
    <subcellularLocation>
        <location evidence="1">Membrane</location>
    </subcellularLocation>
</comment>
<dbReference type="Gene3D" id="3.90.226.10">
    <property type="entry name" value="2-enoyl-CoA Hydratase, Chain A, domain 1"/>
    <property type="match status" value="3"/>
</dbReference>
<proteinExistence type="inferred from homology"/>
<dbReference type="GO" id="GO:0008236">
    <property type="term" value="F:serine-type peptidase activity"/>
    <property type="evidence" value="ECO:0007669"/>
    <property type="project" value="UniProtKB-KW"/>
</dbReference>
<dbReference type="InterPro" id="IPR004635">
    <property type="entry name" value="Pept_S49_SppA"/>
</dbReference>
<dbReference type="EC" id="3.4.21.-" evidence="9"/>
<dbReference type="GO" id="GO:0006465">
    <property type="term" value="P:signal peptide processing"/>
    <property type="evidence" value="ECO:0007669"/>
    <property type="project" value="InterPro"/>
</dbReference>
<dbReference type="PANTHER" id="PTHR33209">
    <property type="entry name" value="PROTEASE 4"/>
    <property type="match status" value="1"/>
</dbReference>
<evidence type="ECO:0000256" key="4">
    <source>
        <dbReference type="ARBA" id="ARBA00022801"/>
    </source>
</evidence>
<dbReference type="InterPro" id="IPR047272">
    <property type="entry name" value="S49_SppA_C"/>
</dbReference>
<dbReference type="STRING" id="404941.GCA_002013645_00519"/>
<dbReference type="InterPro" id="IPR002142">
    <property type="entry name" value="Peptidase_S49"/>
</dbReference>
<dbReference type="NCBIfam" id="TIGR00705">
    <property type="entry name" value="SppA_67K"/>
    <property type="match status" value="1"/>
</dbReference>
<sequence length="583" mass="61560">MFAFTTPTDVHDLLTKVDTARHRGVPRDSILELDLLDVPPETVSFDPLGLVFSGASRPLSLRHTIAAIHRAIDDPRVAGLIARVQIPPAAAGAVQELRAAIEAFSAVKPSVAWAETYPGTLAYYLASAFGEVWMQPSGTVGLIGFAANGTFLRGALDKAGVEAQFLARGQYKSAANLFTEDGYTEAQREADGRLLESLSEQVRDGVAASRKLEPADVDALTDRAPLRRTDAVDAGLVDRIGYRDEAYARIAEVTGVQAGKEPPLLYLARYARATRPQVPGLPALPGRPSRRTIGVVTLAGPIVSGRSGPRLFPPGPASGGDVIAEALRDAVADDSVAAIVLRVDSPGGSVNGSETIWREVIRAREAGKPVVASMGAVAGSGGYYVAMGADAIIANPGTITGSIGVITGKFITRGLKEKLGVASATLRTNANADAWSSNEPFTDEQVDLVEAEIDLHYNDFVQRVADGRNLTVDAVKAVAQGRIWSGRDALEHGLVDELGGFRDAVAKAKELADIDADDDVRIASFPSSPLSSMLRQRASSQPAAAAVTDAVLGRVAQLAMETVQRAQRSIGSAQTMMMGDYRF</sequence>
<comment type="caution">
    <text evidence="9">The sequence shown here is derived from an EMBL/GenBank/DDBJ whole genome shotgun (WGS) entry which is preliminary data.</text>
</comment>
<evidence type="ECO:0000256" key="2">
    <source>
        <dbReference type="ARBA" id="ARBA00008683"/>
    </source>
</evidence>
<evidence type="ECO:0000313" key="9">
    <source>
        <dbReference type="EMBL" id="TEA08291.1"/>
    </source>
</evidence>
<dbReference type="PIRSF" id="PIRSF001217">
    <property type="entry name" value="Protease_4_SppA"/>
    <property type="match status" value="1"/>
</dbReference>